<evidence type="ECO:0000256" key="1">
    <source>
        <dbReference type="SAM" id="MobiDB-lite"/>
    </source>
</evidence>
<protein>
    <recommendedName>
        <fullName evidence="2">SRP9 domain-containing protein</fullName>
    </recommendedName>
</protein>
<dbReference type="PANTHER" id="PTHR12834:SF12">
    <property type="entry name" value="SIGNAL RECOGNITION PARTICLE 9 KDA PROTEIN"/>
    <property type="match status" value="1"/>
</dbReference>
<dbReference type="EMBL" id="UNSH01000042">
    <property type="protein sequence ID" value="SZF02434.1"/>
    <property type="molecule type" value="Genomic_DNA"/>
</dbReference>
<reference evidence="3 4" key="1">
    <citation type="submission" date="2017-11" db="EMBL/GenBank/DDBJ databases">
        <authorList>
            <person name="Kracher B."/>
        </authorList>
    </citation>
    <scope>NUCLEOTIDE SEQUENCE [LARGE SCALE GENOMIC DNA]</scope>
    <source>
        <strain evidence="3 4">RACE1</strain>
    </source>
</reference>
<dbReference type="InterPro" id="IPR039914">
    <property type="entry name" value="SRP9-like"/>
</dbReference>
<dbReference type="PANTHER" id="PTHR12834">
    <property type="entry name" value="SIGNAL RECOGNITION PARTICLE 9 KDA PROTEIN"/>
    <property type="match status" value="1"/>
</dbReference>
<feature type="compositionally biased region" description="Basic residues" evidence="1">
    <location>
        <begin position="144"/>
        <end position="154"/>
    </location>
</feature>
<feature type="compositionally biased region" description="Polar residues" evidence="1">
    <location>
        <begin position="64"/>
        <end position="86"/>
    </location>
</feature>
<feature type="compositionally biased region" description="Low complexity" evidence="1">
    <location>
        <begin position="46"/>
        <end position="55"/>
    </location>
</feature>
<name>A0A383UQ16_BLUHO</name>
<dbReference type="GO" id="GO:0006614">
    <property type="term" value="P:SRP-dependent cotranslational protein targeting to membrane"/>
    <property type="evidence" value="ECO:0007669"/>
    <property type="project" value="InterPro"/>
</dbReference>
<sequence>MMPYLTTAHQWLTQSSLLLQAQPLSTRITLKYNLPTVDSHDTTSVNNASNSSASNGELSKEGSTKPSQPLATLTLKTFDPTSGTTLKYRTNKGAEVGRLIQLVGRLSKGMAGLPMDDVIATDTVMTEKTDEIKNTLDTKNTKVGGKRGKRKDGK</sequence>
<dbReference type="AlphaFoldDB" id="A0A383UQ16"/>
<dbReference type="InterPro" id="IPR039432">
    <property type="entry name" value="SRP9_dom"/>
</dbReference>
<evidence type="ECO:0000259" key="2">
    <source>
        <dbReference type="Pfam" id="PF05486"/>
    </source>
</evidence>
<organism evidence="3 4">
    <name type="scientific">Blumeria hordei</name>
    <name type="common">Barley powdery mildew</name>
    <name type="synonym">Blumeria graminis f. sp. hordei</name>
    <dbReference type="NCBI Taxonomy" id="2867405"/>
    <lineage>
        <taxon>Eukaryota</taxon>
        <taxon>Fungi</taxon>
        <taxon>Dikarya</taxon>
        <taxon>Ascomycota</taxon>
        <taxon>Pezizomycotina</taxon>
        <taxon>Leotiomycetes</taxon>
        <taxon>Erysiphales</taxon>
        <taxon>Erysiphaceae</taxon>
        <taxon>Blumeria</taxon>
    </lineage>
</organism>
<dbReference type="Pfam" id="PF05486">
    <property type="entry name" value="SRP9-21"/>
    <property type="match status" value="1"/>
</dbReference>
<proteinExistence type="predicted"/>
<accession>A0A383UQ16</accession>
<dbReference type="Proteomes" id="UP000275772">
    <property type="component" value="Unassembled WGS sequence"/>
</dbReference>
<dbReference type="GO" id="GO:0005786">
    <property type="term" value="C:signal recognition particle, endoplasmic reticulum targeting"/>
    <property type="evidence" value="ECO:0007669"/>
    <property type="project" value="TreeGrafter"/>
</dbReference>
<feature type="region of interest" description="Disordered" evidence="1">
    <location>
        <begin position="135"/>
        <end position="154"/>
    </location>
</feature>
<gene>
    <name evidence="3" type="ORF">BLGHR1_13215</name>
</gene>
<feature type="region of interest" description="Disordered" evidence="1">
    <location>
        <begin position="39"/>
        <end position="86"/>
    </location>
</feature>
<evidence type="ECO:0000313" key="4">
    <source>
        <dbReference type="Proteomes" id="UP000275772"/>
    </source>
</evidence>
<feature type="domain" description="SRP9" evidence="2">
    <location>
        <begin position="6"/>
        <end position="110"/>
    </location>
</feature>
<dbReference type="VEuPathDB" id="FungiDB:BLGHR1_13215"/>
<evidence type="ECO:0000313" key="3">
    <source>
        <dbReference type="EMBL" id="SZF02434.1"/>
    </source>
</evidence>